<dbReference type="STRING" id="561720.SAMN06275492_14023"/>
<accession>A0A1X7KYZ0</accession>
<dbReference type="InterPro" id="IPR000182">
    <property type="entry name" value="GNAT_dom"/>
</dbReference>
<dbReference type="EMBL" id="FXBB01000040">
    <property type="protein sequence ID" value="SMG46650.1"/>
    <property type="molecule type" value="Genomic_DNA"/>
</dbReference>
<evidence type="ECO:0000259" key="6">
    <source>
        <dbReference type="PROSITE" id="PS51186"/>
    </source>
</evidence>
<gene>
    <name evidence="7" type="ORF">SAMN06275492_14023</name>
</gene>
<dbReference type="Gene3D" id="3.40.630.30">
    <property type="match status" value="1"/>
</dbReference>
<organism evidence="7 8">
    <name type="scientific">Dethiosulfovibrio salsuginis</name>
    <dbReference type="NCBI Taxonomy" id="561720"/>
    <lineage>
        <taxon>Bacteria</taxon>
        <taxon>Thermotogati</taxon>
        <taxon>Synergistota</taxon>
        <taxon>Synergistia</taxon>
        <taxon>Synergistales</taxon>
        <taxon>Dethiosulfovibrionaceae</taxon>
        <taxon>Dethiosulfovibrio</taxon>
    </lineage>
</organism>
<evidence type="ECO:0000256" key="1">
    <source>
        <dbReference type="ARBA" id="ARBA00022491"/>
    </source>
</evidence>
<comment type="catalytic activity">
    <reaction evidence="5">
        <text>glycyl-tRNA(Gly) + acetyl-CoA = N-acetylglycyl-tRNA(Gly) + CoA + H(+)</text>
        <dbReference type="Rhea" id="RHEA:81867"/>
        <dbReference type="Rhea" id="RHEA-COMP:9683"/>
        <dbReference type="Rhea" id="RHEA-COMP:19766"/>
        <dbReference type="ChEBI" id="CHEBI:15378"/>
        <dbReference type="ChEBI" id="CHEBI:57287"/>
        <dbReference type="ChEBI" id="CHEBI:57288"/>
        <dbReference type="ChEBI" id="CHEBI:78522"/>
        <dbReference type="ChEBI" id="CHEBI:232036"/>
    </reaction>
</comment>
<keyword evidence="2" id="KW-1277">Toxin-antitoxin system</keyword>
<evidence type="ECO:0000256" key="2">
    <source>
        <dbReference type="ARBA" id="ARBA00022649"/>
    </source>
</evidence>
<evidence type="ECO:0000256" key="4">
    <source>
        <dbReference type="ARBA" id="ARBA00023315"/>
    </source>
</evidence>
<dbReference type="SUPFAM" id="SSF55729">
    <property type="entry name" value="Acyl-CoA N-acyltransferases (Nat)"/>
    <property type="match status" value="1"/>
</dbReference>
<name>A0A1X7KYZ0_9BACT</name>
<dbReference type="PANTHER" id="PTHR36449:SF1">
    <property type="entry name" value="ACETYLTRANSFERASE"/>
    <property type="match status" value="1"/>
</dbReference>
<dbReference type="GO" id="GO:0016747">
    <property type="term" value="F:acyltransferase activity, transferring groups other than amino-acyl groups"/>
    <property type="evidence" value="ECO:0007669"/>
    <property type="project" value="InterPro"/>
</dbReference>
<dbReference type="OrthoDB" id="9799147at2"/>
<dbReference type="AlphaFoldDB" id="A0A1X7KYZ0"/>
<protein>
    <submittedName>
        <fullName evidence="7">Acetyltransferase (GNAT) domain-containing protein</fullName>
    </submittedName>
</protein>
<feature type="domain" description="N-acetyltransferase" evidence="6">
    <location>
        <begin position="1"/>
        <end position="166"/>
    </location>
</feature>
<evidence type="ECO:0000313" key="8">
    <source>
        <dbReference type="Proteomes" id="UP000193355"/>
    </source>
</evidence>
<evidence type="ECO:0000256" key="3">
    <source>
        <dbReference type="ARBA" id="ARBA00022679"/>
    </source>
</evidence>
<keyword evidence="8" id="KW-1185">Reference proteome</keyword>
<dbReference type="RefSeq" id="WP_085545477.1">
    <property type="nucleotide sequence ID" value="NZ_FXBB01000040.1"/>
</dbReference>
<keyword evidence="4" id="KW-0012">Acyltransferase</keyword>
<keyword evidence="3 7" id="KW-0808">Transferase</keyword>
<evidence type="ECO:0000256" key="5">
    <source>
        <dbReference type="ARBA" id="ARBA00049880"/>
    </source>
</evidence>
<dbReference type="InterPro" id="IPR016181">
    <property type="entry name" value="Acyl_CoA_acyltransferase"/>
</dbReference>
<evidence type="ECO:0000313" key="7">
    <source>
        <dbReference type="EMBL" id="SMG46650.1"/>
    </source>
</evidence>
<dbReference type="PROSITE" id="PS51186">
    <property type="entry name" value="GNAT"/>
    <property type="match status" value="1"/>
</dbReference>
<dbReference type="PANTHER" id="PTHR36449">
    <property type="entry name" value="ACETYLTRANSFERASE-RELATED"/>
    <property type="match status" value="1"/>
</dbReference>
<keyword evidence="1" id="KW-0678">Repressor</keyword>
<proteinExistence type="predicted"/>
<sequence>MKESLCRVVPFNKEIDRTVFSCGIEELDRYIKKQVSQDIKRNLTKCHMAVNSDNDLIGYYTLSAFSVPLRSLPEDRAKKYPYPLLPAVLLGRLAVDQSMQGKGLGGFLLQDGLLRILTLDIGVFAVFVEAKDETAKRFYGKYGFESIPQNDLHLFLPMDTVKSCLI</sequence>
<dbReference type="Pfam" id="PF13673">
    <property type="entry name" value="Acetyltransf_10"/>
    <property type="match status" value="1"/>
</dbReference>
<dbReference type="Proteomes" id="UP000193355">
    <property type="component" value="Unassembled WGS sequence"/>
</dbReference>
<reference evidence="8" key="1">
    <citation type="submission" date="2017-04" db="EMBL/GenBank/DDBJ databases">
        <authorList>
            <person name="Varghese N."/>
            <person name="Submissions S."/>
        </authorList>
    </citation>
    <scope>NUCLEOTIDE SEQUENCE [LARGE SCALE GENOMIC DNA]</scope>
    <source>
        <strain evidence="8">USBA 82</strain>
    </source>
</reference>